<dbReference type="EMBL" id="PNGT01000004">
    <property type="protein sequence ID" value="PMC52464.1"/>
    <property type="molecule type" value="Genomic_DNA"/>
</dbReference>
<sequence length="535" mass="62448">MIKKSIYLFGAFILPLLVVWIFRMQYGYIYHAVDDVTINHSIINGESMLLPYIGIVLSKMLVIIQSIFPMINIYFIFLVGIYSISFSVFIFLLRKRKCKILLVAIILIIEFTLLKYFTYSVVAYLLATSGVLLLYKEEKTILSSIIIFVGFSLRVQVIASVILLLLGIILYELIINKKKGKTVYLAIVTALVISTNFIFVKTNSEVENYITWNNKSTLIRDYPAINYNEYKDKLVSENISKNDLESYNAWIFAEKNVFSNNMLDKLDEIRDNSKKYDLSIKNNIIQIFSNELLKVFIYFIVLIPLLYRPKKIFGHLSLVMPIALIVLLSIRQRMVERVYIPLIIIFIFSFIIYLQDIFEKRNYRLLKGTENIIFSILSLIMLNNTIQYGMDNLYWFVHQSFPHNKVYNELLKNNEKNLYIFAGYGNIINSQPNVSKVFVEKDKLTKNMLTLGNWQTFTPQYKEKLDDLNVSDSNNLLSSALDSDNIKFVLPEKSGVMEKVKILFKEHYNKDVNFMFQEKVDEEVNVYVLRSDVSE</sequence>
<feature type="transmembrane region" description="Helical" evidence="1">
    <location>
        <begin position="100"/>
        <end position="125"/>
    </location>
</feature>
<proteinExistence type="predicted"/>
<dbReference type="Proteomes" id="UP000235670">
    <property type="component" value="Unassembled WGS sequence"/>
</dbReference>
<dbReference type="AlphaFoldDB" id="A0A2N6SEU2"/>
<organism evidence="2 3">
    <name type="scientific">Gemella sanguinis</name>
    <dbReference type="NCBI Taxonomy" id="84135"/>
    <lineage>
        <taxon>Bacteria</taxon>
        <taxon>Bacillati</taxon>
        <taxon>Bacillota</taxon>
        <taxon>Bacilli</taxon>
        <taxon>Bacillales</taxon>
        <taxon>Gemellaceae</taxon>
        <taxon>Gemella</taxon>
    </lineage>
</organism>
<feature type="transmembrane region" description="Helical" evidence="1">
    <location>
        <begin position="74"/>
        <end position="93"/>
    </location>
</feature>
<evidence type="ECO:0008006" key="4">
    <source>
        <dbReference type="Google" id="ProtNLM"/>
    </source>
</evidence>
<evidence type="ECO:0000313" key="2">
    <source>
        <dbReference type="EMBL" id="PMC52464.1"/>
    </source>
</evidence>
<feature type="transmembrane region" description="Helical" evidence="1">
    <location>
        <begin position="6"/>
        <end position="22"/>
    </location>
</feature>
<feature type="transmembrane region" description="Helical" evidence="1">
    <location>
        <begin position="284"/>
        <end position="305"/>
    </location>
</feature>
<feature type="transmembrane region" description="Helical" evidence="1">
    <location>
        <begin position="338"/>
        <end position="358"/>
    </location>
</feature>
<feature type="transmembrane region" description="Helical" evidence="1">
    <location>
        <begin position="312"/>
        <end position="332"/>
    </location>
</feature>
<evidence type="ECO:0000256" key="1">
    <source>
        <dbReference type="SAM" id="Phobius"/>
    </source>
</evidence>
<comment type="caution">
    <text evidence="2">The sequence shown here is derived from an EMBL/GenBank/DDBJ whole genome shotgun (WGS) entry which is preliminary data.</text>
</comment>
<accession>A0A2N6SEU2</accession>
<evidence type="ECO:0000313" key="3">
    <source>
        <dbReference type="Proteomes" id="UP000235670"/>
    </source>
</evidence>
<dbReference type="OrthoDB" id="2991669at2"/>
<feature type="transmembrane region" description="Helical" evidence="1">
    <location>
        <begin position="49"/>
        <end position="68"/>
    </location>
</feature>
<gene>
    <name evidence="2" type="ORF">CJ218_04900</name>
</gene>
<keyword evidence="1" id="KW-0472">Membrane</keyword>
<feature type="transmembrane region" description="Helical" evidence="1">
    <location>
        <begin position="145"/>
        <end position="171"/>
    </location>
</feature>
<keyword evidence="1" id="KW-0812">Transmembrane</keyword>
<name>A0A2N6SEU2_9BACL</name>
<protein>
    <recommendedName>
        <fullName evidence="4">Glycosyltransferase RgtA/B/C/D-like domain-containing protein</fullName>
    </recommendedName>
</protein>
<reference evidence="2 3" key="1">
    <citation type="submission" date="2017-09" db="EMBL/GenBank/DDBJ databases">
        <title>Bacterial strain isolated from the female urinary microbiota.</title>
        <authorList>
            <person name="Thomas-White K."/>
            <person name="Kumar N."/>
            <person name="Forster S."/>
            <person name="Putonti C."/>
            <person name="Lawley T."/>
            <person name="Wolfe A.J."/>
        </authorList>
    </citation>
    <scope>NUCLEOTIDE SEQUENCE [LARGE SCALE GENOMIC DNA]</scope>
    <source>
        <strain evidence="2 3">UMB0186</strain>
    </source>
</reference>
<dbReference type="RefSeq" id="WP_102189829.1">
    <property type="nucleotide sequence ID" value="NZ_PNGT01000004.1"/>
</dbReference>
<feature type="transmembrane region" description="Helical" evidence="1">
    <location>
        <begin position="183"/>
        <end position="200"/>
    </location>
</feature>
<keyword evidence="1" id="KW-1133">Transmembrane helix</keyword>